<dbReference type="Proteomes" id="UP000192758">
    <property type="component" value="Unassembled WGS sequence"/>
</dbReference>
<organism evidence="5 6">
    <name type="scientific">Ecytonucleospora hepatopenaei</name>
    <dbReference type="NCBI Taxonomy" id="646526"/>
    <lineage>
        <taxon>Eukaryota</taxon>
        <taxon>Fungi</taxon>
        <taxon>Fungi incertae sedis</taxon>
        <taxon>Microsporidia</taxon>
        <taxon>Enterocytozoonidae</taxon>
        <taxon>Ecytonucleospora</taxon>
    </lineage>
</organism>
<dbReference type="SMART" id="SM01179">
    <property type="entry name" value="DUF862"/>
    <property type="match status" value="1"/>
</dbReference>
<dbReference type="GO" id="GO:0070646">
    <property type="term" value="P:protein modification by small protein removal"/>
    <property type="evidence" value="ECO:0007669"/>
    <property type="project" value="TreeGrafter"/>
</dbReference>
<dbReference type="OrthoDB" id="21221at2759"/>
<dbReference type="PROSITE" id="PS51858">
    <property type="entry name" value="PPPDE"/>
    <property type="match status" value="1"/>
</dbReference>
<name>A0A1W0E8T1_9MICR</name>
<proteinExistence type="inferred from homology"/>
<keyword evidence="2" id="KW-0645">Protease</keyword>
<reference evidence="5 6" key="1">
    <citation type="journal article" date="2017" name="Environ. Microbiol.">
        <title>Decay of the glycolytic pathway and adaptation to intranuclear parasitism within Enterocytozoonidae microsporidia.</title>
        <authorList>
            <person name="Wiredu Boakye D."/>
            <person name="Jaroenlak P."/>
            <person name="Prachumwat A."/>
            <person name="Williams T.A."/>
            <person name="Bateman K.S."/>
            <person name="Itsathitphaisarn O."/>
            <person name="Sritunyalucksana K."/>
            <person name="Paszkiewicz K.H."/>
            <person name="Moore K.A."/>
            <person name="Stentiford G.D."/>
            <person name="Williams B.A."/>
        </authorList>
    </citation>
    <scope>NUCLEOTIDE SEQUENCE [LARGE SCALE GENOMIC DNA]</scope>
    <source>
        <strain evidence="5 6">TH1</strain>
    </source>
</reference>
<dbReference type="EMBL" id="MNPJ01000007">
    <property type="protein sequence ID" value="OQS55569.1"/>
    <property type="molecule type" value="Genomic_DNA"/>
</dbReference>
<dbReference type="STRING" id="646526.A0A1W0E8T1"/>
<dbReference type="Gene3D" id="3.90.1720.30">
    <property type="entry name" value="PPPDE domains"/>
    <property type="match status" value="1"/>
</dbReference>
<evidence type="ECO:0000313" key="5">
    <source>
        <dbReference type="EMBL" id="OQS55569.1"/>
    </source>
</evidence>
<dbReference type="AlphaFoldDB" id="A0A1W0E8T1"/>
<gene>
    <name evidence="5" type="primary">desi1</name>
    <name evidence="5" type="ORF">EHP00_645</name>
</gene>
<dbReference type="PANTHER" id="PTHR12378:SF7">
    <property type="entry name" value="DESUMOYLATING ISOPEPTIDASE 1"/>
    <property type="match status" value="1"/>
</dbReference>
<dbReference type="InterPro" id="IPR008580">
    <property type="entry name" value="PPPDE_dom"/>
</dbReference>
<keyword evidence="3" id="KW-0378">Hydrolase</keyword>
<dbReference type="PANTHER" id="PTHR12378">
    <property type="entry name" value="DESUMOYLATING ISOPEPTIDASE"/>
    <property type="match status" value="1"/>
</dbReference>
<keyword evidence="6" id="KW-1185">Reference proteome</keyword>
<accession>A0A1W0E8T1</accession>
<protein>
    <submittedName>
        <fullName evidence="5">Desi1</fullName>
    </submittedName>
</protein>
<dbReference type="VEuPathDB" id="MicrosporidiaDB:EHP00_645"/>
<dbReference type="GO" id="GO:0006508">
    <property type="term" value="P:proteolysis"/>
    <property type="evidence" value="ECO:0007669"/>
    <property type="project" value="UniProtKB-KW"/>
</dbReference>
<dbReference type="Pfam" id="PF05903">
    <property type="entry name" value="Peptidase_C97"/>
    <property type="match status" value="1"/>
</dbReference>
<sequence length="172" mass="20002">MVVTEKEKSCELSEKKKYTVHLRKYDVSHKMNKEILSKMVGFKVDGIWHTSIEIHETEYFMGNGIEMAVPGTVDRYGILVERTLIGETECSPETLQEFIDDHKDTMWAPETYHLLDHNCNHFTDYLSNFLVQKGIPSDILELSEKVKANPAISQIYTQNMKGFHKFINETRK</sequence>
<evidence type="ECO:0000256" key="1">
    <source>
        <dbReference type="ARBA" id="ARBA00008140"/>
    </source>
</evidence>
<evidence type="ECO:0000313" key="6">
    <source>
        <dbReference type="Proteomes" id="UP000192758"/>
    </source>
</evidence>
<comment type="caution">
    <text evidence="5">The sequence shown here is derived from an EMBL/GenBank/DDBJ whole genome shotgun (WGS) entry which is preliminary data.</text>
</comment>
<evidence type="ECO:0000256" key="2">
    <source>
        <dbReference type="ARBA" id="ARBA00022670"/>
    </source>
</evidence>
<dbReference type="InterPro" id="IPR042266">
    <property type="entry name" value="PPPDE_sf"/>
</dbReference>
<dbReference type="GO" id="GO:0008233">
    <property type="term" value="F:peptidase activity"/>
    <property type="evidence" value="ECO:0007669"/>
    <property type="project" value="UniProtKB-KW"/>
</dbReference>
<evidence type="ECO:0000256" key="3">
    <source>
        <dbReference type="ARBA" id="ARBA00022801"/>
    </source>
</evidence>
<comment type="similarity">
    <text evidence="1">Belongs to the DeSI family.</text>
</comment>
<feature type="domain" description="PPPDE" evidence="4">
    <location>
        <begin position="18"/>
        <end position="153"/>
    </location>
</feature>
<evidence type="ECO:0000259" key="4">
    <source>
        <dbReference type="PROSITE" id="PS51858"/>
    </source>
</evidence>